<dbReference type="EMBL" id="JBBPFD010000013">
    <property type="protein sequence ID" value="KAK7902011.1"/>
    <property type="molecule type" value="Genomic_DNA"/>
</dbReference>
<evidence type="ECO:0000256" key="1">
    <source>
        <dbReference type="SAM" id="MobiDB-lite"/>
    </source>
</evidence>
<evidence type="ECO:0000313" key="2">
    <source>
        <dbReference type="EMBL" id="KAK7902011.1"/>
    </source>
</evidence>
<accession>A0AAW0NWN0</accession>
<feature type="compositionally biased region" description="Low complexity" evidence="1">
    <location>
        <begin position="181"/>
        <end position="194"/>
    </location>
</feature>
<dbReference type="AlphaFoldDB" id="A0AAW0NWN0"/>
<feature type="region of interest" description="Disordered" evidence="1">
    <location>
        <begin position="206"/>
        <end position="242"/>
    </location>
</feature>
<feature type="compositionally biased region" description="Polar residues" evidence="1">
    <location>
        <begin position="127"/>
        <end position="180"/>
    </location>
</feature>
<gene>
    <name evidence="2" type="ORF">WMY93_018780</name>
</gene>
<protein>
    <submittedName>
        <fullName evidence="2">Uncharacterized protein</fullName>
    </submittedName>
</protein>
<name>A0AAW0NWN0_9GOBI</name>
<evidence type="ECO:0000313" key="3">
    <source>
        <dbReference type="Proteomes" id="UP001460270"/>
    </source>
</evidence>
<comment type="caution">
    <text evidence="2">The sequence shown here is derived from an EMBL/GenBank/DDBJ whole genome shotgun (WGS) entry which is preliminary data.</text>
</comment>
<dbReference type="Proteomes" id="UP001460270">
    <property type="component" value="Unassembled WGS sequence"/>
</dbReference>
<dbReference type="PANTHER" id="PTHR35245:SF2">
    <property type="entry name" value="DISINTEGRIN DOMAIN-CONTAINING PROTEIN"/>
    <property type="match status" value="1"/>
</dbReference>
<dbReference type="PANTHER" id="PTHR35245">
    <property type="match status" value="1"/>
</dbReference>
<reference evidence="3" key="1">
    <citation type="submission" date="2024-04" db="EMBL/GenBank/DDBJ databases">
        <title>Salinicola lusitanus LLJ914,a marine bacterium isolated from the Okinawa Trough.</title>
        <authorList>
            <person name="Li J."/>
        </authorList>
    </citation>
    <scope>NUCLEOTIDE SEQUENCE [LARGE SCALE GENOMIC DNA]</scope>
</reference>
<keyword evidence="3" id="KW-1185">Reference proteome</keyword>
<feature type="compositionally biased region" description="Polar residues" evidence="1">
    <location>
        <begin position="207"/>
        <end position="220"/>
    </location>
</feature>
<feature type="compositionally biased region" description="Low complexity" evidence="1">
    <location>
        <begin position="221"/>
        <end position="242"/>
    </location>
</feature>
<organism evidence="2 3">
    <name type="scientific">Mugilogobius chulae</name>
    <name type="common">yellowstripe goby</name>
    <dbReference type="NCBI Taxonomy" id="88201"/>
    <lineage>
        <taxon>Eukaryota</taxon>
        <taxon>Metazoa</taxon>
        <taxon>Chordata</taxon>
        <taxon>Craniata</taxon>
        <taxon>Vertebrata</taxon>
        <taxon>Euteleostomi</taxon>
        <taxon>Actinopterygii</taxon>
        <taxon>Neopterygii</taxon>
        <taxon>Teleostei</taxon>
        <taxon>Neoteleostei</taxon>
        <taxon>Acanthomorphata</taxon>
        <taxon>Gobiaria</taxon>
        <taxon>Gobiiformes</taxon>
        <taxon>Gobioidei</taxon>
        <taxon>Gobiidae</taxon>
        <taxon>Gobionellinae</taxon>
        <taxon>Mugilogobius</taxon>
    </lineage>
</organism>
<feature type="compositionally biased region" description="Polar residues" evidence="1">
    <location>
        <begin position="31"/>
        <end position="40"/>
    </location>
</feature>
<proteinExistence type="predicted"/>
<sequence>MCVSRSLPLPCANILIRATVTANESAVERPQISTQGSQRPFNCGSAAQHHKETPQTWIISRLKLRMKKARRPCTPVLSAAGSVNTKASGKCQGLIMKTADLGQYTPFLLFTVWVRGVRLCSGPRPSDSAQVQGSDSAQVQGSDSAQVQGSDSAQVQGSDSARVQVSDSAQVQGLHSAQVTSSDSAQVQGSDSAQVQVSDSAQVQGLHSAQVTGSDSAQVTGSDSAQVQGSDSSQVQGSDSAQVPDLQGLLRSKAFSGFSFCSSQHYNLTGHWLVFLTLFQPPDFHSTFCFYHLPDRRLLVPDSPKHLEKRVVG</sequence>
<feature type="region of interest" description="Disordered" evidence="1">
    <location>
        <begin position="27"/>
        <end position="47"/>
    </location>
</feature>
<feature type="region of interest" description="Disordered" evidence="1">
    <location>
        <begin position="123"/>
        <end position="194"/>
    </location>
</feature>